<dbReference type="RefSeq" id="WP_069003009.1">
    <property type="nucleotide sequence ID" value="NZ_LVJW01000006.1"/>
</dbReference>
<evidence type="ECO:0000313" key="2">
    <source>
        <dbReference type="EMBL" id="ODB96230.1"/>
    </source>
</evidence>
<protein>
    <recommendedName>
        <fullName evidence="4">DUF3301 domain-containing protein</fullName>
    </recommendedName>
</protein>
<dbReference type="EMBL" id="LVJZ01000003">
    <property type="protein sequence ID" value="ODB96230.1"/>
    <property type="molecule type" value="Genomic_DNA"/>
</dbReference>
<keyword evidence="3" id="KW-1185">Reference proteome</keyword>
<evidence type="ECO:0000256" key="1">
    <source>
        <dbReference type="SAM" id="MobiDB-lite"/>
    </source>
</evidence>
<reference evidence="2 3" key="1">
    <citation type="submission" date="2016-03" db="EMBL/GenBank/DDBJ databases">
        <title>Chemosynthetic sulphur-oxidizing symbionts of marine invertebrate animals are capable of nitrogen fixation.</title>
        <authorList>
            <person name="Petersen J.M."/>
            <person name="Kemper A."/>
            <person name="Gruber-Vodicka H."/>
            <person name="Cardini U."/>
            <person name="Geest Mvander."/>
            <person name="Kleiner M."/>
            <person name="Bulgheresi S."/>
            <person name="Fussmann M."/>
            <person name="Herbold C."/>
            <person name="Seah B.K.B."/>
            <person name="Antony C.Paul."/>
            <person name="Liu D."/>
            <person name="Belitz A."/>
            <person name="Weber M."/>
        </authorList>
    </citation>
    <scope>NUCLEOTIDE SEQUENCE [LARGE SCALE GENOMIC DNA]</scope>
    <source>
        <strain evidence="2">G_D</strain>
    </source>
</reference>
<dbReference type="AlphaFoldDB" id="A0A1E2UNB0"/>
<dbReference type="OrthoDB" id="5959530at2"/>
<feature type="region of interest" description="Disordered" evidence="1">
    <location>
        <begin position="96"/>
        <end position="115"/>
    </location>
</feature>
<dbReference type="STRING" id="1818881.A3196_05315"/>
<dbReference type="InterPro" id="IPR021732">
    <property type="entry name" value="DUF3301"/>
</dbReference>
<accession>A0A1E2UNB0</accession>
<proteinExistence type="predicted"/>
<evidence type="ECO:0000313" key="3">
    <source>
        <dbReference type="Proteomes" id="UP000094849"/>
    </source>
</evidence>
<comment type="caution">
    <text evidence="2">The sequence shown here is derived from an EMBL/GenBank/DDBJ whole genome shotgun (WGS) entry which is preliminary data.</text>
</comment>
<evidence type="ECO:0008006" key="4">
    <source>
        <dbReference type="Google" id="ProtNLM"/>
    </source>
</evidence>
<dbReference type="Proteomes" id="UP000094849">
    <property type="component" value="Unassembled WGS sequence"/>
</dbReference>
<name>A0A1E2UNB0_9GAMM</name>
<organism evidence="2 3">
    <name type="scientific">Candidatus Thiodiazotropha endoloripes</name>
    <dbReference type="NCBI Taxonomy" id="1818881"/>
    <lineage>
        <taxon>Bacteria</taxon>
        <taxon>Pseudomonadati</taxon>
        <taxon>Pseudomonadota</taxon>
        <taxon>Gammaproteobacteria</taxon>
        <taxon>Chromatiales</taxon>
        <taxon>Sedimenticolaceae</taxon>
        <taxon>Candidatus Thiodiazotropha</taxon>
    </lineage>
</organism>
<dbReference type="Pfam" id="PF11743">
    <property type="entry name" value="DUF3301"/>
    <property type="match status" value="1"/>
</dbReference>
<gene>
    <name evidence="2" type="ORF">A3196_05315</name>
</gene>
<sequence length="115" mass="13236">MSYSTLNLLLLLMLVAWFWRDSLKVREVAIRISRSSCQSHGVQFLDQTVALHRLGVRWLRSGPKLRRVYAFDYSLEGSGRRTGYLVMLGMHNVSLHMDIPQPPQPPAEPSEQQQD</sequence>